<dbReference type="Pfam" id="PF00646">
    <property type="entry name" value="F-box"/>
    <property type="match status" value="1"/>
</dbReference>
<reference evidence="2" key="2">
    <citation type="journal article" date="2015" name="Data Brief">
        <title>Shoot transcriptome of the giant reed, Arundo donax.</title>
        <authorList>
            <person name="Barrero R.A."/>
            <person name="Guerrero F.D."/>
            <person name="Moolhuijzen P."/>
            <person name="Goolsby J.A."/>
            <person name="Tidwell J."/>
            <person name="Bellgard S.E."/>
            <person name="Bellgard M.I."/>
        </authorList>
    </citation>
    <scope>NUCLEOTIDE SEQUENCE</scope>
    <source>
        <tissue evidence="2">Shoot tissue taken approximately 20 cm above the soil surface</tissue>
    </source>
</reference>
<organism evidence="2">
    <name type="scientific">Arundo donax</name>
    <name type="common">Giant reed</name>
    <name type="synonym">Donax arundinaceus</name>
    <dbReference type="NCBI Taxonomy" id="35708"/>
    <lineage>
        <taxon>Eukaryota</taxon>
        <taxon>Viridiplantae</taxon>
        <taxon>Streptophyta</taxon>
        <taxon>Embryophyta</taxon>
        <taxon>Tracheophyta</taxon>
        <taxon>Spermatophyta</taxon>
        <taxon>Magnoliopsida</taxon>
        <taxon>Liliopsida</taxon>
        <taxon>Poales</taxon>
        <taxon>Poaceae</taxon>
        <taxon>PACMAD clade</taxon>
        <taxon>Arundinoideae</taxon>
        <taxon>Arundineae</taxon>
        <taxon>Arundo</taxon>
    </lineage>
</organism>
<dbReference type="AlphaFoldDB" id="A0A0A8YM41"/>
<dbReference type="EMBL" id="GBRH01271755">
    <property type="protein sequence ID" value="JAD26140.1"/>
    <property type="molecule type" value="Transcribed_RNA"/>
</dbReference>
<feature type="domain" description="F-box" evidence="1">
    <location>
        <begin position="132"/>
        <end position="165"/>
    </location>
</feature>
<accession>A0A0A8YM41</accession>
<reference evidence="2" key="1">
    <citation type="submission" date="2014-09" db="EMBL/GenBank/DDBJ databases">
        <authorList>
            <person name="Magalhaes I.L.F."/>
            <person name="Oliveira U."/>
            <person name="Santos F.R."/>
            <person name="Vidigal T.H.D.A."/>
            <person name="Brescovit A.D."/>
            <person name="Santos A.J."/>
        </authorList>
    </citation>
    <scope>NUCLEOTIDE SEQUENCE</scope>
    <source>
        <tissue evidence="2">Shoot tissue taken approximately 20 cm above the soil surface</tissue>
    </source>
</reference>
<sequence>MVRDRRNVSLDRSMLEIWKLNDYSSGGWSLKHRIDLLQHVARDLIGPQIIKVIGSVGNCESTKKIVIATSKRKVIVYDPVFEILETILAIRATYSSYQTEQSALRVSLFQESLVPVHQTNEEIALSAALAKVTREILLRLPGDYIVQSKLVCKQWLRLIENKRFMRSYYLHNNMGRRPKIMLVGKGTGGSGFSFVPFKKLFRHIPNHDTWLDTKVVCSNPCVGMNLLSTELKDYLYNPCTGF</sequence>
<protein>
    <recommendedName>
        <fullName evidence="1">F-box domain-containing protein</fullName>
    </recommendedName>
</protein>
<name>A0A0A8YM41_ARUDO</name>
<proteinExistence type="predicted"/>
<dbReference type="InterPro" id="IPR036047">
    <property type="entry name" value="F-box-like_dom_sf"/>
</dbReference>
<dbReference type="SUPFAM" id="SSF81383">
    <property type="entry name" value="F-box domain"/>
    <property type="match status" value="1"/>
</dbReference>
<dbReference type="InterPro" id="IPR001810">
    <property type="entry name" value="F-box_dom"/>
</dbReference>
<evidence type="ECO:0000313" key="2">
    <source>
        <dbReference type="EMBL" id="JAD26140.1"/>
    </source>
</evidence>
<evidence type="ECO:0000259" key="1">
    <source>
        <dbReference type="Pfam" id="PF00646"/>
    </source>
</evidence>